<reference evidence="2" key="1">
    <citation type="submission" date="2020-06" db="EMBL/GenBank/DDBJ databases">
        <authorList>
            <consortium name="Plant Systems Biology data submission"/>
        </authorList>
    </citation>
    <scope>NUCLEOTIDE SEQUENCE</scope>
    <source>
        <strain evidence="2">D6</strain>
    </source>
</reference>
<proteinExistence type="predicted"/>
<sequence>MKLFGSSKKMNNSSKRNMDSSLRNSTSSTNSSTRREYTVEEQQVIMAAITDATYLDSNRADKYWNNVKKQGKGEVEQKGVYMDADAAAEYWRTLMAGCQDEDEDSS</sequence>
<feature type="compositionally biased region" description="Low complexity" evidence="1">
    <location>
        <begin position="1"/>
        <end position="32"/>
    </location>
</feature>
<organism evidence="2 3">
    <name type="scientific">Seminavis robusta</name>
    <dbReference type="NCBI Taxonomy" id="568900"/>
    <lineage>
        <taxon>Eukaryota</taxon>
        <taxon>Sar</taxon>
        <taxon>Stramenopiles</taxon>
        <taxon>Ochrophyta</taxon>
        <taxon>Bacillariophyta</taxon>
        <taxon>Bacillariophyceae</taxon>
        <taxon>Bacillariophycidae</taxon>
        <taxon>Naviculales</taxon>
        <taxon>Naviculaceae</taxon>
        <taxon>Seminavis</taxon>
    </lineage>
</organism>
<evidence type="ECO:0000313" key="2">
    <source>
        <dbReference type="EMBL" id="CAB9514894.1"/>
    </source>
</evidence>
<gene>
    <name evidence="2" type="ORF">SEMRO_681_G186420.1</name>
</gene>
<protein>
    <submittedName>
        <fullName evidence="2">Uncharacterized protein</fullName>
    </submittedName>
</protein>
<dbReference type="EMBL" id="CAICTM010000680">
    <property type="protein sequence ID" value="CAB9514894.1"/>
    <property type="molecule type" value="Genomic_DNA"/>
</dbReference>
<comment type="caution">
    <text evidence="2">The sequence shown here is derived from an EMBL/GenBank/DDBJ whole genome shotgun (WGS) entry which is preliminary data.</text>
</comment>
<feature type="region of interest" description="Disordered" evidence="1">
    <location>
        <begin position="1"/>
        <end position="38"/>
    </location>
</feature>
<name>A0A9N8EAM2_9STRA</name>
<evidence type="ECO:0000313" key="3">
    <source>
        <dbReference type="Proteomes" id="UP001153069"/>
    </source>
</evidence>
<dbReference type="Proteomes" id="UP001153069">
    <property type="component" value="Unassembled WGS sequence"/>
</dbReference>
<keyword evidence="3" id="KW-1185">Reference proteome</keyword>
<evidence type="ECO:0000256" key="1">
    <source>
        <dbReference type="SAM" id="MobiDB-lite"/>
    </source>
</evidence>
<dbReference type="AlphaFoldDB" id="A0A9N8EAM2"/>
<accession>A0A9N8EAM2</accession>